<evidence type="ECO:0000256" key="1">
    <source>
        <dbReference type="SAM" id="SignalP"/>
    </source>
</evidence>
<dbReference type="Proteomes" id="UP001225316">
    <property type="component" value="Unassembled WGS sequence"/>
</dbReference>
<dbReference type="EMBL" id="JARXHW010000003">
    <property type="protein sequence ID" value="MDQ8206366.1"/>
    <property type="molecule type" value="Genomic_DNA"/>
</dbReference>
<feature type="chain" id="PRO_5045212498" description="Molecular chaperone" evidence="1">
    <location>
        <begin position="18"/>
        <end position="233"/>
    </location>
</feature>
<protein>
    <recommendedName>
        <fullName evidence="4">Molecular chaperone</fullName>
    </recommendedName>
</protein>
<organism evidence="2 3">
    <name type="scientific">Thalassobacterium maritimum</name>
    <dbReference type="NCBI Taxonomy" id="3041265"/>
    <lineage>
        <taxon>Bacteria</taxon>
        <taxon>Pseudomonadati</taxon>
        <taxon>Verrucomicrobiota</taxon>
        <taxon>Opitutia</taxon>
        <taxon>Puniceicoccales</taxon>
        <taxon>Coraliomargaritaceae</taxon>
        <taxon>Thalassobacterium</taxon>
    </lineage>
</organism>
<evidence type="ECO:0000313" key="2">
    <source>
        <dbReference type="EMBL" id="MDQ8206366.1"/>
    </source>
</evidence>
<sequence>MKRVFLLILISVHGLCAQVGEPVNVAFSMLSWDKTIKDVFYMNQGERVDLTIYNGTPTPVHKVVLEVPLVFYRDGPLDEEGLPTRIPVASVKFEGNSNDTLLLFMKLHDEPIQYRVVPVETGASENGTDIYKLFNMTEHRLIAQLKDERIMLQPGASSVSNAPILDKPNFGVMFALESKTDEDPGWKLVYKTQWPYRSGRSGMVFIIEDPKRAEELKVRRVYYQTLQPQLDLE</sequence>
<evidence type="ECO:0000313" key="3">
    <source>
        <dbReference type="Proteomes" id="UP001225316"/>
    </source>
</evidence>
<comment type="caution">
    <text evidence="2">The sequence shown here is derived from an EMBL/GenBank/DDBJ whole genome shotgun (WGS) entry which is preliminary data.</text>
</comment>
<feature type="signal peptide" evidence="1">
    <location>
        <begin position="1"/>
        <end position="17"/>
    </location>
</feature>
<keyword evidence="1" id="KW-0732">Signal</keyword>
<name>A0ABU1AQB8_9BACT</name>
<reference evidence="2 3" key="1">
    <citation type="submission" date="2023-04" db="EMBL/GenBank/DDBJ databases">
        <title>A novel bacteria isolated from coastal sediment.</title>
        <authorList>
            <person name="Liu X.-J."/>
            <person name="Du Z.-J."/>
        </authorList>
    </citation>
    <scope>NUCLEOTIDE SEQUENCE [LARGE SCALE GENOMIC DNA]</scope>
    <source>
        <strain evidence="2 3">SDUM461003</strain>
    </source>
</reference>
<evidence type="ECO:0008006" key="4">
    <source>
        <dbReference type="Google" id="ProtNLM"/>
    </source>
</evidence>
<keyword evidence="3" id="KW-1185">Reference proteome</keyword>
<proteinExistence type="predicted"/>
<gene>
    <name evidence="2" type="ORF">QEH52_02520</name>
</gene>
<accession>A0ABU1AQB8</accession>